<feature type="domain" description="DUF7041" evidence="2">
    <location>
        <begin position="73"/>
        <end position="156"/>
    </location>
</feature>
<organism evidence="3 4">
    <name type="scientific">Odynerus spinipes</name>
    <dbReference type="NCBI Taxonomy" id="1348599"/>
    <lineage>
        <taxon>Eukaryota</taxon>
        <taxon>Metazoa</taxon>
        <taxon>Ecdysozoa</taxon>
        <taxon>Arthropoda</taxon>
        <taxon>Hexapoda</taxon>
        <taxon>Insecta</taxon>
        <taxon>Pterygota</taxon>
        <taxon>Neoptera</taxon>
        <taxon>Endopterygota</taxon>
        <taxon>Hymenoptera</taxon>
        <taxon>Apocrita</taxon>
        <taxon>Aculeata</taxon>
        <taxon>Vespoidea</taxon>
        <taxon>Vespidae</taxon>
        <taxon>Eumeninae</taxon>
        <taxon>Odynerus</taxon>
    </lineage>
</organism>
<dbReference type="PANTHER" id="PTHR33327:SF3">
    <property type="entry name" value="RNA-DIRECTED DNA POLYMERASE"/>
    <property type="match status" value="1"/>
</dbReference>
<reference evidence="3" key="2">
    <citation type="journal article" date="2023" name="Commun. Biol.">
        <title>Intrasexual cuticular hydrocarbon dimorphism in a wasp sheds light on hydrocarbon biosynthesis genes in Hymenoptera.</title>
        <authorList>
            <person name="Moris V.C."/>
            <person name="Podsiadlowski L."/>
            <person name="Martin S."/>
            <person name="Oeyen J.P."/>
            <person name="Donath A."/>
            <person name="Petersen M."/>
            <person name="Wilbrandt J."/>
            <person name="Misof B."/>
            <person name="Liedtke D."/>
            <person name="Thamm M."/>
            <person name="Scheiner R."/>
            <person name="Schmitt T."/>
            <person name="Niehuis O."/>
        </authorList>
    </citation>
    <scope>NUCLEOTIDE SEQUENCE</scope>
    <source>
        <strain evidence="3">GBR_01_08_01A</strain>
    </source>
</reference>
<dbReference type="EMBL" id="JAIFRP010004363">
    <property type="protein sequence ID" value="KAK2577096.1"/>
    <property type="molecule type" value="Genomic_DNA"/>
</dbReference>
<evidence type="ECO:0000256" key="1">
    <source>
        <dbReference type="SAM" id="MobiDB-lite"/>
    </source>
</evidence>
<dbReference type="Proteomes" id="UP001258017">
    <property type="component" value="Unassembled WGS sequence"/>
</dbReference>
<feature type="region of interest" description="Disordered" evidence="1">
    <location>
        <begin position="1"/>
        <end position="37"/>
    </location>
</feature>
<keyword evidence="4" id="KW-1185">Reference proteome</keyword>
<name>A0AAD9VJJ9_9HYME</name>
<accession>A0AAD9VJJ9</accession>
<evidence type="ECO:0000313" key="4">
    <source>
        <dbReference type="Proteomes" id="UP001258017"/>
    </source>
</evidence>
<protein>
    <recommendedName>
        <fullName evidence="2">DUF7041 domain-containing protein</fullName>
    </recommendedName>
</protein>
<dbReference type="InterPro" id="IPR055469">
    <property type="entry name" value="DUF7041"/>
</dbReference>
<proteinExistence type="predicted"/>
<dbReference type="AlphaFoldDB" id="A0AAD9VJJ9"/>
<dbReference type="PANTHER" id="PTHR33327">
    <property type="entry name" value="ENDONUCLEASE"/>
    <property type="match status" value="1"/>
</dbReference>
<feature type="compositionally biased region" description="Polar residues" evidence="1">
    <location>
        <begin position="18"/>
        <end position="29"/>
    </location>
</feature>
<comment type="caution">
    <text evidence="3">The sequence shown here is derived from an EMBL/GenBank/DDBJ whole genome shotgun (WGS) entry which is preliminary data.</text>
</comment>
<gene>
    <name evidence="3" type="ORF">KPH14_001015</name>
</gene>
<sequence>MLVTHSPIKQRMDRNSEENNTSIAGNSEGTSRDEENNTSKALNFEGTSKMENNGKHVVTDGNQTINAASLVKLPAFWRDNPSLWFVQVECAFALSKIQSDETKFRYVVLHLDSDALSIVSDILISSPSKGKYQELKNRIINSYEESNESKLRRLLKGREIGDEKPSKFLQQLRNEAGGQCNDTVLKTLFLEQLPENIRAVLAISDTQDLGKLALQADKITEMIRPSIIMVETNTAKNNF</sequence>
<evidence type="ECO:0000259" key="2">
    <source>
        <dbReference type="Pfam" id="PF23055"/>
    </source>
</evidence>
<dbReference type="Pfam" id="PF23055">
    <property type="entry name" value="DUF7041"/>
    <property type="match status" value="1"/>
</dbReference>
<reference evidence="3" key="1">
    <citation type="submission" date="2021-08" db="EMBL/GenBank/DDBJ databases">
        <authorList>
            <person name="Misof B."/>
            <person name="Oliver O."/>
            <person name="Podsiadlowski L."/>
            <person name="Donath A."/>
            <person name="Peters R."/>
            <person name="Mayer C."/>
            <person name="Rust J."/>
            <person name="Gunkel S."/>
            <person name="Lesny P."/>
            <person name="Martin S."/>
            <person name="Oeyen J.P."/>
            <person name="Petersen M."/>
            <person name="Panagiotis P."/>
            <person name="Wilbrandt J."/>
            <person name="Tanja T."/>
        </authorList>
    </citation>
    <scope>NUCLEOTIDE SEQUENCE</scope>
    <source>
        <strain evidence="3">GBR_01_08_01A</strain>
        <tissue evidence="3">Thorax + abdomen</tissue>
    </source>
</reference>
<evidence type="ECO:0000313" key="3">
    <source>
        <dbReference type="EMBL" id="KAK2577096.1"/>
    </source>
</evidence>